<keyword evidence="4 6" id="KW-1133">Transmembrane helix</keyword>
<reference evidence="8 10" key="2">
    <citation type="journal article" date="2019" name="Appl. Microbiol. Biotechnol.">
        <title>Uncovering carbohydrate metabolism through a genotype-phenotype association study of 56 lactic acid bacteria genomes.</title>
        <authorList>
            <person name="Buron-Moles G."/>
            <person name="Chailyan A."/>
            <person name="Dolejs I."/>
            <person name="Forster J."/>
            <person name="Miks M.H."/>
        </authorList>
    </citation>
    <scope>NUCLEOTIDE SEQUENCE [LARGE SCALE GENOMIC DNA]</scope>
    <source>
        <strain evidence="8 10">DSM 10551</strain>
    </source>
</reference>
<gene>
    <name evidence="8" type="ORF">C5L28_002365</name>
    <name evidence="7" type="ORF">LPKJCM_00699</name>
</gene>
<feature type="transmembrane region" description="Helical" evidence="6">
    <location>
        <begin position="390"/>
        <end position="411"/>
    </location>
</feature>
<feature type="transmembrane region" description="Helical" evidence="6">
    <location>
        <begin position="292"/>
        <end position="315"/>
    </location>
</feature>
<keyword evidence="5 6" id="KW-0472">Membrane</keyword>
<protein>
    <submittedName>
        <fullName evidence="7">Major facilitator superfamily transporter</fullName>
    </submittedName>
</protein>
<dbReference type="Pfam" id="PF07690">
    <property type="entry name" value="MFS_1"/>
    <property type="match status" value="1"/>
</dbReference>
<dbReference type="InterPro" id="IPR011701">
    <property type="entry name" value="MFS"/>
</dbReference>
<comment type="caution">
    <text evidence="7">The sequence shown here is derived from an EMBL/GenBank/DDBJ whole genome shotgun (WGS) entry which is preliminary data.</text>
</comment>
<feature type="transmembrane region" description="Helical" evidence="6">
    <location>
        <begin position="174"/>
        <end position="196"/>
    </location>
</feature>
<dbReference type="Gene3D" id="1.20.1250.20">
    <property type="entry name" value="MFS general substrate transporter like domains"/>
    <property type="match status" value="1"/>
</dbReference>
<feature type="transmembrane region" description="Helical" evidence="6">
    <location>
        <begin position="365"/>
        <end position="384"/>
    </location>
</feature>
<feature type="transmembrane region" description="Helical" evidence="6">
    <location>
        <begin position="20"/>
        <end position="38"/>
    </location>
</feature>
<evidence type="ECO:0000256" key="4">
    <source>
        <dbReference type="ARBA" id="ARBA00022989"/>
    </source>
</evidence>
<evidence type="ECO:0000313" key="7">
    <source>
        <dbReference type="EMBL" id="GAW71618.1"/>
    </source>
</evidence>
<feature type="transmembrane region" description="Helical" evidence="6">
    <location>
        <begin position="45"/>
        <end position="65"/>
    </location>
</feature>
<evidence type="ECO:0000313" key="9">
    <source>
        <dbReference type="Proteomes" id="UP000214739"/>
    </source>
</evidence>
<feature type="transmembrane region" description="Helical" evidence="6">
    <location>
        <begin position="150"/>
        <end position="168"/>
    </location>
</feature>
<dbReference type="AlphaFoldDB" id="A0A224V3U6"/>
<organism evidence="7 9">
    <name type="scientific">Lentilactobacillus parakefiri</name>
    <dbReference type="NCBI Taxonomy" id="152332"/>
    <lineage>
        <taxon>Bacteria</taxon>
        <taxon>Bacillati</taxon>
        <taxon>Bacillota</taxon>
        <taxon>Bacilli</taxon>
        <taxon>Lactobacillales</taxon>
        <taxon>Lactobacillaceae</taxon>
        <taxon>Lentilactobacillus</taxon>
    </lineage>
</organism>
<dbReference type="RefSeq" id="WP_057963004.1">
    <property type="nucleotide sequence ID" value="NZ_BAAAXO010000016.1"/>
</dbReference>
<reference evidence="7 9" key="1">
    <citation type="journal article" date="2017" name="Biosci Microbiota Food Health">
        <title>Genomic characterization reconfirms the taxonomic status of Lactobacillus parakefiri.</title>
        <authorList>
            <person name="Tanizawa Y."/>
            <person name="Kobayashi H."/>
            <person name="Kaminuma E."/>
            <person name="Sakamoto M."/>
            <person name="Ohkuma M."/>
            <person name="Nakamura Y."/>
            <person name="Arita M."/>
            <person name="Tohno M."/>
        </authorList>
    </citation>
    <scope>NUCLEOTIDE SEQUENCE [LARGE SCALE GENOMIC DNA]</scope>
    <source>
        <strain evidence="7 9">JCM 8573</strain>
    </source>
</reference>
<name>A0A224V3U6_9LACO</name>
<evidence type="ECO:0000256" key="5">
    <source>
        <dbReference type="ARBA" id="ARBA00023136"/>
    </source>
</evidence>
<feature type="transmembrane region" description="Helical" evidence="6">
    <location>
        <begin position="77"/>
        <end position="96"/>
    </location>
</feature>
<dbReference type="OrthoDB" id="9775268at2"/>
<evidence type="ECO:0000256" key="3">
    <source>
        <dbReference type="ARBA" id="ARBA00022692"/>
    </source>
</evidence>
<dbReference type="GO" id="GO:0005886">
    <property type="term" value="C:plasma membrane"/>
    <property type="evidence" value="ECO:0007669"/>
    <property type="project" value="UniProtKB-SubCell"/>
</dbReference>
<dbReference type="EMBL" id="BDGB01000041">
    <property type="protein sequence ID" value="GAW71618.1"/>
    <property type="molecule type" value="Genomic_DNA"/>
</dbReference>
<sequence length="428" mass="46554">MEISDHESNMQVLKDVSSNFISTFCGDMFSFALGLMLLRATGMSLSFGLSMIIMPIVTLIGLVPIGNVVDTYPHERILIISLVVRIVALSVYAATVGRFTGVGKLIPTIGCLIINYASVNLSNSGYLASVHELVNDAHIQKLNSLSQSSASFASTFSPIVAAGLYALVGFNLFIIFQLMAHLIALGILLTMNLHYVHPNQVSKAPQESQWAKFKLGLDYLMTQAFLRYLICIALFLNFIFAVINVGLPYIVVEHLHLGNVTLGILNSADALGMLIGNLVISVSPELRHLAKILTITMIIIGTGLMGVGTLLMVAFDKLMVQLVGSLMLFSVGMSLAFMNTPFGIYMQKTVPTELMGRVSSTEMSLNMMSISLGTVFYSFIFQLIPNGSVFIVSGIILVAVTGLTMPSFMHIQMPTSDQDPKRADLQHR</sequence>
<keyword evidence="3 6" id="KW-0812">Transmembrane</keyword>
<proteinExistence type="predicted"/>
<evidence type="ECO:0000256" key="1">
    <source>
        <dbReference type="ARBA" id="ARBA00004651"/>
    </source>
</evidence>
<comment type="subcellular location">
    <subcellularLocation>
        <location evidence="1">Cell membrane</location>
        <topology evidence="1">Multi-pass membrane protein</topology>
    </subcellularLocation>
</comment>
<reference evidence="8" key="3">
    <citation type="submission" date="2019-02" db="EMBL/GenBank/DDBJ databases">
        <authorList>
            <person name="Buron G."/>
            <person name="Chaylann A."/>
            <person name="Dolejs I."/>
            <person name="Forster J."/>
            <person name="Miks M.H."/>
        </authorList>
    </citation>
    <scope>NUCLEOTIDE SEQUENCE</scope>
    <source>
        <strain evidence="8">DSM 10551</strain>
    </source>
</reference>
<dbReference type="Proteomes" id="UP000214739">
    <property type="component" value="Unassembled WGS sequence"/>
</dbReference>
<dbReference type="PANTHER" id="PTHR23513:SF6">
    <property type="entry name" value="MAJOR FACILITATOR SUPERFAMILY ASSOCIATED DOMAIN-CONTAINING PROTEIN"/>
    <property type="match status" value="1"/>
</dbReference>
<evidence type="ECO:0000313" key="8">
    <source>
        <dbReference type="EMBL" id="TDG91488.1"/>
    </source>
</evidence>
<dbReference type="Proteomes" id="UP000294668">
    <property type="component" value="Unassembled WGS sequence"/>
</dbReference>
<feature type="transmembrane region" description="Helical" evidence="6">
    <location>
        <begin position="257"/>
        <end position="280"/>
    </location>
</feature>
<dbReference type="PANTHER" id="PTHR23513">
    <property type="entry name" value="INTEGRAL MEMBRANE EFFLUX PROTEIN-RELATED"/>
    <property type="match status" value="1"/>
</dbReference>
<dbReference type="SUPFAM" id="SSF103473">
    <property type="entry name" value="MFS general substrate transporter"/>
    <property type="match status" value="1"/>
</dbReference>
<keyword evidence="2" id="KW-1003">Cell membrane</keyword>
<evidence type="ECO:0000256" key="2">
    <source>
        <dbReference type="ARBA" id="ARBA00022475"/>
    </source>
</evidence>
<evidence type="ECO:0000256" key="6">
    <source>
        <dbReference type="SAM" id="Phobius"/>
    </source>
</evidence>
<feature type="transmembrane region" description="Helical" evidence="6">
    <location>
        <begin position="225"/>
        <end position="251"/>
    </location>
</feature>
<dbReference type="EMBL" id="PUFL01000055">
    <property type="protein sequence ID" value="TDG91488.1"/>
    <property type="molecule type" value="Genomic_DNA"/>
</dbReference>
<accession>A0A224V3U6</accession>
<dbReference type="GO" id="GO:0022857">
    <property type="term" value="F:transmembrane transporter activity"/>
    <property type="evidence" value="ECO:0007669"/>
    <property type="project" value="InterPro"/>
</dbReference>
<dbReference type="InterPro" id="IPR036259">
    <property type="entry name" value="MFS_trans_sf"/>
</dbReference>
<dbReference type="CDD" id="cd06173">
    <property type="entry name" value="MFS_MefA_like"/>
    <property type="match status" value="1"/>
</dbReference>
<keyword evidence="10" id="KW-1185">Reference proteome</keyword>
<feature type="transmembrane region" description="Helical" evidence="6">
    <location>
        <begin position="321"/>
        <end position="344"/>
    </location>
</feature>
<evidence type="ECO:0000313" key="10">
    <source>
        <dbReference type="Proteomes" id="UP000294668"/>
    </source>
</evidence>